<evidence type="ECO:0008006" key="3">
    <source>
        <dbReference type="Google" id="ProtNLM"/>
    </source>
</evidence>
<dbReference type="EMBL" id="PFNJ01000076">
    <property type="protein sequence ID" value="PIZ42283.1"/>
    <property type="molecule type" value="Genomic_DNA"/>
</dbReference>
<dbReference type="GO" id="GO:0016810">
    <property type="term" value="F:hydrolase activity, acting on carbon-nitrogen (but not peptide) bonds"/>
    <property type="evidence" value="ECO:0007669"/>
    <property type="project" value="InterPro"/>
</dbReference>
<name>A0A2M7TB14_UNCKA</name>
<dbReference type="Proteomes" id="UP000230970">
    <property type="component" value="Unassembled WGS sequence"/>
</dbReference>
<accession>A0A2M7TB14</accession>
<sequence>MIAGGAEADVIISDYIPSTEVKADNYWGHTLFGVVDSRVHSTIVGGRVLMEGFKLEHIDEAAIIKEARKLSTSLWKRFEK</sequence>
<proteinExistence type="predicted"/>
<evidence type="ECO:0000313" key="1">
    <source>
        <dbReference type="EMBL" id="PIZ42283.1"/>
    </source>
</evidence>
<dbReference type="AlphaFoldDB" id="A0A2M7TB14"/>
<gene>
    <name evidence="1" type="ORF">COY34_03080</name>
</gene>
<dbReference type="SUPFAM" id="SSF51338">
    <property type="entry name" value="Composite domain of metallo-dependent hydrolases"/>
    <property type="match status" value="1"/>
</dbReference>
<reference evidence="2" key="1">
    <citation type="submission" date="2017-09" db="EMBL/GenBank/DDBJ databases">
        <title>Depth-based differentiation of microbial function through sediment-hosted aquifers and enrichment of novel symbionts in the deep terrestrial subsurface.</title>
        <authorList>
            <person name="Probst A.J."/>
            <person name="Ladd B."/>
            <person name="Jarett J.K."/>
            <person name="Geller-Mcgrath D.E."/>
            <person name="Sieber C.M.K."/>
            <person name="Emerson J.B."/>
            <person name="Anantharaman K."/>
            <person name="Thomas B.C."/>
            <person name="Malmstrom R."/>
            <person name="Stieglmeier M."/>
            <person name="Klingl A."/>
            <person name="Woyke T."/>
            <person name="Ryan C.M."/>
            <person name="Banfield J.F."/>
        </authorList>
    </citation>
    <scope>NUCLEOTIDE SEQUENCE [LARGE SCALE GENOMIC DNA]</scope>
</reference>
<dbReference type="Gene3D" id="2.30.40.10">
    <property type="entry name" value="Urease, subunit C, domain 1"/>
    <property type="match status" value="1"/>
</dbReference>
<comment type="caution">
    <text evidence="1">The sequence shown here is derived from an EMBL/GenBank/DDBJ whole genome shotgun (WGS) entry which is preliminary data.</text>
</comment>
<evidence type="ECO:0000313" key="2">
    <source>
        <dbReference type="Proteomes" id="UP000230970"/>
    </source>
</evidence>
<dbReference type="InterPro" id="IPR011059">
    <property type="entry name" value="Metal-dep_hydrolase_composite"/>
</dbReference>
<protein>
    <recommendedName>
        <fullName evidence="3">Amidohydrolase-related domain-containing protein</fullName>
    </recommendedName>
</protein>
<organism evidence="1 2">
    <name type="scientific">candidate division WWE3 bacterium CG_4_10_14_0_2_um_filter_42_8</name>
    <dbReference type="NCBI Taxonomy" id="1975074"/>
    <lineage>
        <taxon>Bacteria</taxon>
        <taxon>Katanobacteria</taxon>
    </lineage>
</organism>